<gene>
    <name evidence="1" type="ORF">AAE3_LOCUS4879</name>
</gene>
<dbReference type="Proteomes" id="UP000467700">
    <property type="component" value="Unassembled WGS sequence"/>
</dbReference>
<reference evidence="1 2" key="1">
    <citation type="submission" date="2020-01" db="EMBL/GenBank/DDBJ databases">
        <authorList>
            <person name="Gupta K D."/>
        </authorList>
    </citation>
    <scope>NUCLEOTIDE SEQUENCE [LARGE SCALE GENOMIC DNA]</scope>
</reference>
<organism evidence="1 2">
    <name type="scientific">Cyclocybe aegerita</name>
    <name type="common">Black poplar mushroom</name>
    <name type="synonym">Agrocybe aegerita</name>
    <dbReference type="NCBI Taxonomy" id="1973307"/>
    <lineage>
        <taxon>Eukaryota</taxon>
        <taxon>Fungi</taxon>
        <taxon>Dikarya</taxon>
        <taxon>Basidiomycota</taxon>
        <taxon>Agaricomycotina</taxon>
        <taxon>Agaricomycetes</taxon>
        <taxon>Agaricomycetidae</taxon>
        <taxon>Agaricales</taxon>
        <taxon>Agaricineae</taxon>
        <taxon>Bolbitiaceae</taxon>
        <taxon>Cyclocybe</taxon>
    </lineage>
</organism>
<keyword evidence="2" id="KW-1185">Reference proteome</keyword>
<name>A0A8S0VR85_CYCAE</name>
<comment type="caution">
    <text evidence="1">The sequence shown here is derived from an EMBL/GenBank/DDBJ whole genome shotgun (WGS) entry which is preliminary data.</text>
</comment>
<evidence type="ECO:0000313" key="1">
    <source>
        <dbReference type="EMBL" id="CAA7262595.1"/>
    </source>
</evidence>
<protein>
    <submittedName>
        <fullName evidence="1">Uncharacterized protein</fullName>
    </submittedName>
</protein>
<evidence type="ECO:0000313" key="2">
    <source>
        <dbReference type="Proteomes" id="UP000467700"/>
    </source>
</evidence>
<dbReference type="EMBL" id="CACVBS010000036">
    <property type="protein sequence ID" value="CAA7262595.1"/>
    <property type="molecule type" value="Genomic_DNA"/>
</dbReference>
<dbReference type="AlphaFoldDB" id="A0A8S0VR85"/>
<sequence length="150" mass="15853">MLLQCPCVGHHDAYVIPFSPSTLYTPHTTSSTRSGTRSSTNFSPFPPIPTNSSPTLGPFNTSVSPTTSAASRPAIPPLIRITLPWLDFSTPSCAIFPLRDFFRATDTSSSFGLSTTVRNGIPSANSPLVASVVATNHGDGSIELADGRKM</sequence>
<proteinExistence type="predicted"/>
<accession>A0A8S0VR85</accession>